<protein>
    <submittedName>
        <fullName evidence="1">Uncharacterized protein</fullName>
    </submittedName>
</protein>
<evidence type="ECO:0000313" key="2">
    <source>
        <dbReference type="Proteomes" id="UP001374584"/>
    </source>
</evidence>
<name>A0AAN9NC44_PHACN</name>
<accession>A0AAN9NC44</accession>
<dbReference type="Proteomes" id="UP001374584">
    <property type="component" value="Unassembled WGS sequence"/>
</dbReference>
<sequence>MHLAEKRNQDSNLVQCEASFGMAGFAQLKGEGFLYERFETTCSECLEFRISGAVLWLYCDGLGFRGVKLNGTN</sequence>
<proteinExistence type="predicted"/>
<keyword evidence="2" id="KW-1185">Reference proteome</keyword>
<comment type="caution">
    <text evidence="1">The sequence shown here is derived from an EMBL/GenBank/DDBJ whole genome shotgun (WGS) entry which is preliminary data.</text>
</comment>
<evidence type="ECO:0000313" key="1">
    <source>
        <dbReference type="EMBL" id="KAK7369641.1"/>
    </source>
</evidence>
<gene>
    <name evidence="1" type="ORF">VNO80_11683</name>
</gene>
<organism evidence="1 2">
    <name type="scientific">Phaseolus coccineus</name>
    <name type="common">Scarlet runner bean</name>
    <name type="synonym">Phaseolus multiflorus</name>
    <dbReference type="NCBI Taxonomy" id="3886"/>
    <lineage>
        <taxon>Eukaryota</taxon>
        <taxon>Viridiplantae</taxon>
        <taxon>Streptophyta</taxon>
        <taxon>Embryophyta</taxon>
        <taxon>Tracheophyta</taxon>
        <taxon>Spermatophyta</taxon>
        <taxon>Magnoliopsida</taxon>
        <taxon>eudicotyledons</taxon>
        <taxon>Gunneridae</taxon>
        <taxon>Pentapetalae</taxon>
        <taxon>rosids</taxon>
        <taxon>fabids</taxon>
        <taxon>Fabales</taxon>
        <taxon>Fabaceae</taxon>
        <taxon>Papilionoideae</taxon>
        <taxon>50 kb inversion clade</taxon>
        <taxon>NPAAA clade</taxon>
        <taxon>indigoferoid/millettioid clade</taxon>
        <taxon>Phaseoleae</taxon>
        <taxon>Phaseolus</taxon>
    </lineage>
</organism>
<dbReference type="EMBL" id="JAYMYR010000004">
    <property type="protein sequence ID" value="KAK7369641.1"/>
    <property type="molecule type" value="Genomic_DNA"/>
</dbReference>
<dbReference type="AlphaFoldDB" id="A0AAN9NC44"/>
<reference evidence="1 2" key="1">
    <citation type="submission" date="2024-01" db="EMBL/GenBank/DDBJ databases">
        <title>The genomes of 5 underutilized Papilionoideae crops provide insights into root nodulation and disease resistanc.</title>
        <authorList>
            <person name="Jiang F."/>
        </authorList>
    </citation>
    <scope>NUCLEOTIDE SEQUENCE [LARGE SCALE GENOMIC DNA]</scope>
    <source>
        <strain evidence="1">JINMINGXINNONG_FW02</strain>
        <tissue evidence="1">Leaves</tissue>
    </source>
</reference>